<name>A0AAE1QS75_9SOLA</name>
<sequence length="155" mass="18842">MFLRRKPFNTYLYWEDLLPFRFWEIWITRNNNLFNAKKDSVQIGKIINHATEYHLCARNTKHKILGTKISLKWNPPPRNFFKLNTDCACEKSLRNRDMVSLGTIMEIVCQDSWELFMQPQSIRLIFYHQTRLLLINMENRRYDTITDNKIVWRTP</sequence>
<evidence type="ECO:0000313" key="2">
    <source>
        <dbReference type="Proteomes" id="UP001291623"/>
    </source>
</evidence>
<evidence type="ECO:0000313" key="1">
    <source>
        <dbReference type="EMBL" id="KAK4338329.1"/>
    </source>
</evidence>
<dbReference type="Proteomes" id="UP001291623">
    <property type="component" value="Unassembled WGS sequence"/>
</dbReference>
<protein>
    <submittedName>
        <fullName evidence="1">Uncharacterized protein</fullName>
    </submittedName>
</protein>
<organism evidence="1 2">
    <name type="scientific">Anisodus tanguticus</name>
    <dbReference type="NCBI Taxonomy" id="243964"/>
    <lineage>
        <taxon>Eukaryota</taxon>
        <taxon>Viridiplantae</taxon>
        <taxon>Streptophyta</taxon>
        <taxon>Embryophyta</taxon>
        <taxon>Tracheophyta</taxon>
        <taxon>Spermatophyta</taxon>
        <taxon>Magnoliopsida</taxon>
        <taxon>eudicotyledons</taxon>
        <taxon>Gunneridae</taxon>
        <taxon>Pentapetalae</taxon>
        <taxon>asterids</taxon>
        <taxon>lamiids</taxon>
        <taxon>Solanales</taxon>
        <taxon>Solanaceae</taxon>
        <taxon>Solanoideae</taxon>
        <taxon>Hyoscyameae</taxon>
        <taxon>Anisodus</taxon>
    </lineage>
</organism>
<accession>A0AAE1QS75</accession>
<proteinExistence type="predicted"/>
<comment type="caution">
    <text evidence="1">The sequence shown here is derived from an EMBL/GenBank/DDBJ whole genome shotgun (WGS) entry which is preliminary data.</text>
</comment>
<dbReference type="AlphaFoldDB" id="A0AAE1QS75"/>
<keyword evidence="2" id="KW-1185">Reference proteome</keyword>
<dbReference type="EMBL" id="JAVYJV010000024">
    <property type="protein sequence ID" value="KAK4338329.1"/>
    <property type="molecule type" value="Genomic_DNA"/>
</dbReference>
<gene>
    <name evidence="1" type="ORF">RND71_042816</name>
</gene>
<reference evidence="1" key="1">
    <citation type="submission" date="2023-12" db="EMBL/GenBank/DDBJ databases">
        <title>Genome assembly of Anisodus tanguticus.</title>
        <authorList>
            <person name="Wang Y.-J."/>
        </authorList>
    </citation>
    <scope>NUCLEOTIDE SEQUENCE</scope>
    <source>
        <strain evidence="1">KB-2021</strain>
        <tissue evidence="1">Leaf</tissue>
    </source>
</reference>